<reference evidence="1" key="1">
    <citation type="submission" date="2019-03" db="EMBL/GenBank/DDBJ databases">
        <title>Long read genome sequence of the mycoparasitic Pythium oligandrum ATCC 38472 isolated from sugarbeet rhizosphere.</title>
        <authorList>
            <person name="Gaulin E."/>
        </authorList>
    </citation>
    <scope>NUCLEOTIDE SEQUENCE</scope>
    <source>
        <strain evidence="1">ATCC 38472_TT</strain>
    </source>
</reference>
<gene>
    <name evidence="1" type="ORF">Poli38472_009785</name>
</gene>
<dbReference type="Proteomes" id="UP000794436">
    <property type="component" value="Unassembled WGS sequence"/>
</dbReference>
<evidence type="ECO:0000313" key="2">
    <source>
        <dbReference type="Proteomes" id="UP000794436"/>
    </source>
</evidence>
<sequence>MSLLADAIGHNGCLKELNLSYNAIGVLGSTLLATAVTDHRHLRLLDLMHNRIGRDGVSPWLGRTLRSNRVLQELRLTHNDIGDRKGTELVSALAPAPTSEEEQIKRLIARRRTEATAVYPMSKPLKPLAGIIPQNEVGDVQPLNTTLKTLLLGNTGISDEAAVQIGRALAENRTLTHLDISSNAFTSEGHASIARGLERNVSLRYLNYTDNRMSELSGVTLVRALTGHPVLETMLFQDCVGGSAVAVAIADMLQATTTLCTLDLSHCALEPPGVLEFYKSLALNTSMRHLDMTCMGIKSDQVVNLLAKSLEQQPTLRVVNLSYNDITLRGCKSLKDAVTRVNARQERLILALEGNSGEKRQVGVQVTGGLRLPKPISYQPDL</sequence>
<dbReference type="InterPro" id="IPR052394">
    <property type="entry name" value="LRR-containing"/>
</dbReference>
<dbReference type="Pfam" id="PF13516">
    <property type="entry name" value="LRR_6"/>
    <property type="match status" value="6"/>
</dbReference>
<dbReference type="AlphaFoldDB" id="A0A8K1CHM1"/>
<organism evidence="1 2">
    <name type="scientific">Pythium oligandrum</name>
    <name type="common">Mycoparasitic fungus</name>
    <dbReference type="NCBI Taxonomy" id="41045"/>
    <lineage>
        <taxon>Eukaryota</taxon>
        <taxon>Sar</taxon>
        <taxon>Stramenopiles</taxon>
        <taxon>Oomycota</taxon>
        <taxon>Peronosporomycetes</taxon>
        <taxon>Pythiales</taxon>
        <taxon>Pythiaceae</taxon>
        <taxon>Pythium</taxon>
    </lineage>
</organism>
<evidence type="ECO:0000313" key="1">
    <source>
        <dbReference type="EMBL" id="TMW62292.1"/>
    </source>
</evidence>
<dbReference type="InterPro" id="IPR001611">
    <property type="entry name" value="Leu-rich_rpt"/>
</dbReference>
<dbReference type="EMBL" id="SPLM01000074">
    <property type="protein sequence ID" value="TMW62292.1"/>
    <property type="molecule type" value="Genomic_DNA"/>
</dbReference>
<accession>A0A8K1CHM1</accession>
<dbReference type="OrthoDB" id="333024at2759"/>
<keyword evidence="2" id="KW-1185">Reference proteome</keyword>
<dbReference type="SUPFAM" id="SSF52047">
    <property type="entry name" value="RNI-like"/>
    <property type="match status" value="1"/>
</dbReference>
<dbReference type="PANTHER" id="PTHR24114:SF2">
    <property type="entry name" value="F-BOX DOMAIN-CONTAINING PROTEIN-RELATED"/>
    <property type="match status" value="1"/>
</dbReference>
<comment type="caution">
    <text evidence="1">The sequence shown here is derived from an EMBL/GenBank/DDBJ whole genome shotgun (WGS) entry which is preliminary data.</text>
</comment>
<dbReference type="SMART" id="SM00368">
    <property type="entry name" value="LRR_RI"/>
    <property type="match status" value="8"/>
</dbReference>
<dbReference type="InterPro" id="IPR032675">
    <property type="entry name" value="LRR_dom_sf"/>
</dbReference>
<proteinExistence type="predicted"/>
<protein>
    <submittedName>
        <fullName evidence="1">Uncharacterized protein</fullName>
    </submittedName>
</protein>
<dbReference type="PANTHER" id="PTHR24114">
    <property type="entry name" value="LEUCINE RICH REPEAT FAMILY PROTEIN"/>
    <property type="match status" value="1"/>
</dbReference>
<dbReference type="Gene3D" id="3.80.10.10">
    <property type="entry name" value="Ribonuclease Inhibitor"/>
    <property type="match status" value="3"/>
</dbReference>
<name>A0A8K1CHM1_PYTOL</name>